<gene>
    <name evidence="3" type="ORF">GAYE_SCF68G6917</name>
</gene>
<protein>
    <recommendedName>
        <fullName evidence="2">NIF system FeS cluster assembly NifU C-terminal domain-containing protein</fullName>
    </recommendedName>
</protein>
<evidence type="ECO:0000256" key="1">
    <source>
        <dbReference type="ARBA" id="ARBA00006420"/>
    </source>
</evidence>
<comment type="similarity">
    <text evidence="1">Belongs to the NifU family.</text>
</comment>
<dbReference type="Pfam" id="PF01106">
    <property type="entry name" value="NifU"/>
    <property type="match status" value="1"/>
</dbReference>
<dbReference type="Gene3D" id="3.30.300.130">
    <property type="entry name" value="Fe-S cluster assembly (FSCA)"/>
    <property type="match status" value="2"/>
</dbReference>
<reference evidence="3 4" key="1">
    <citation type="submission" date="2022-07" db="EMBL/GenBank/DDBJ databases">
        <title>Genome-wide signatures of adaptation to extreme environments.</title>
        <authorList>
            <person name="Cho C.H."/>
            <person name="Yoon H.S."/>
        </authorList>
    </citation>
    <scope>NUCLEOTIDE SEQUENCE [LARGE SCALE GENOMIC DNA]</scope>
    <source>
        <strain evidence="3 4">108.79 E11</strain>
    </source>
</reference>
<dbReference type="GO" id="GO:0051536">
    <property type="term" value="F:iron-sulfur cluster binding"/>
    <property type="evidence" value="ECO:0007669"/>
    <property type="project" value="InterPro"/>
</dbReference>
<dbReference type="FunFam" id="3.30.300.130:FF:000003">
    <property type="entry name" value="NifU-like protein 3, chloroplastic"/>
    <property type="match status" value="1"/>
</dbReference>
<dbReference type="Proteomes" id="UP001300502">
    <property type="component" value="Unassembled WGS sequence"/>
</dbReference>
<dbReference type="GO" id="GO:0005739">
    <property type="term" value="C:mitochondrion"/>
    <property type="evidence" value="ECO:0007669"/>
    <property type="project" value="TreeGrafter"/>
</dbReference>
<dbReference type="PANTHER" id="PTHR11178">
    <property type="entry name" value="IRON-SULFUR CLUSTER SCAFFOLD PROTEIN NFU-RELATED"/>
    <property type="match status" value="1"/>
</dbReference>
<dbReference type="GO" id="GO:0016226">
    <property type="term" value="P:iron-sulfur cluster assembly"/>
    <property type="evidence" value="ECO:0007669"/>
    <property type="project" value="InterPro"/>
</dbReference>
<evidence type="ECO:0000313" key="4">
    <source>
        <dbReference type="Proteomes" id="UP001300502"/>
    </source>
</evidence>
<comment type="caution">
    <text evidence="3">The sequence shown here is derived from an EMBL/GenBank/DDBJ whole genome shotgun (WGS) entry which is preliminary data.</text>
</comment>
<evidence type="ECO:0000313" key="3">
    <source>
        <dbReference type="EMBL" id="KAK4528968.1"/>
    </source>
</evidence>
<dbReference type="EMBL" id="JANCYU010000073">
    <property type="protein sequence ID" value="KAK4528968.1"/>
    <property type="molecule type" value="Genomic_DNA"/>
</dbReference>
<dbReference type="SUPFAM" id="SSF117916">
    <property type="entry name" value="Fe-S cluster assembly (FSCA) domain-like"/>
    <property type="match status" value="2"/>
</dbReference>
<organism evidence="3 4">
    <name type="scientific">Galdieria yellowstonensis</name>
    <dbReference type="NCBI Taxonomy" id="3028027"/>
    <lineage>
        <taxon>Eukaryota</taxon>
        <taxon>Rhodophyta</taxon>
        <taxon>Bangiophyceae</taxon>
        <taxon>Galdieriales</taxon>
        <taxon>Galdieriaceae</taxon>
        <taxon>Galdieria</taxon>
    </lineage>
</organism>
<proteinExistence type="inferred from homology"/>
<dbReference type="GO" id="GO:0005198">
    <property type="term" value="F:structural molecule activity"/>
    <property type="evidence" value="ECO:0007669"/>
    <property type="project" value="UniProtKB-ARBA"/>
</dbReference>
<dbReference type="AlphaFoldDB" id="A0AAV9INW6"/>
<dbReference type="InterPro" id="IPR001075">
    <property type="entry name" value="NIF_FeS_clus_asmbl_NifU_C"/>
</dbReference>
<dbReference type="InterPro" id="IPR034904">
    <property type="entry name" value="FSCA_dom_sf"/>
</dbReference>
<dbReference type="PANTHER" id="PTHR11178:SF25">
    <property type="entry name" value="NIFU-LIKE PROTEIN 3, CHLOROPLASTIC"/>
    <property type="match status" value="1"/>
</dbReference>
<accession>A0AAV9INW6</accession>
<feature type="domain" description="NIF system FeS cluster assembly NifU C-terminal" evidence="2">
    <location>
        <begin position="98"/>
        <end position="163"/>
    </location>
</feature>
<dbReference type="GO" id="GO:0009536">
    <property type="term" value="C:plastid"/>
    <property type="evidence" value="ECO:0007669"/>
    <property type="project" value="UniProtKB-ARBA"/>
</dbReference>
<evidence type="ECO:0000259" key="2">
    <source>
        <dbReference type="Pfam" id="PF01106"/>
    </source>
</evidence>
<sequence length="250" mass="27279">MWWWCGGGDWKRTRKHCQVLGFLQGFSYNKPSCVAVFGRKPQLCFFPRQPWTSCKRRGSLGIVATASTTSNSNNSIQDHNNNNNNNNGGVMALTQENVEQVLEELRPYLIADGGNVSLAGIDGATVRLVLEGACGACPSSTVTLRMGIETRLKEKIPEIEAVVQEESSGPELNEQNIDKVLDEVRPFLKIAGGKIQLVGIYGLDSPAPSVSLKMSGGGAAVDSVRLEIIHRLKRNFPKLVNVHYVKDKAG</sequence>
<name>A0AAV9INW6_9RHOD</name>
<dbReference type="GO" id="GO:0005506">
    <property type="term" value="F:iron ion binding"/>
    <property type="evidence" value="ECO:0007669"/>
    <property type="project" value="InterPro"/>
</dbReference>
<keyword evidence="4" id="KW-1185">Reference proteome</keyword>